<keyword evidence="2" id="KW-0479">Metal-binding</keyword>
<feature type="region of interest" description="Disordered" evidence="6">
    <location>
        <begin position="114"/>
        <end position="148"/>
    </location>
</feature>
<feature type="region of interest" description="Disordered" evidence="6">
    <location>
        <begin position="197"/>
        <end position="222"/>
    </location>
</feature>
<dbReference type="AlphaFoldDB" id="A0A0L0W5S4"/>
<keyword evidence="4" id="KW-0862">Zinc</keyword>
<keyword evidence="9" id="KW-1185">Reference proteome</keyword>
<dbReference type="Proteomes" id="UP000054564">
    <property type="component" value="Unassembled WGS sequence"/>
</dbReference>
<proteinExistence type="predicted"/>
<comment type="subcellular location">
    <subcellularLocation>
        <location evidence="1">Nucleus</location>
    </subcellularLocation>
</comment>
<dbReference type="Gene3D" id="1.10.340.70">
    <property type="match status" value="1"/>
</dbReference>
<feature type="compositionally biased region" description="Low complexity" evidence="6">
    <location>
        <begin position="293"/>
        <end position="308"/>
    </location>
</feature>
<keyword evidence="3" id="KW-0863">Zinc-finger</keyword>
<comment type="caution">
    <text evidence="8">The sequence shown here is derived from an EMBL/GenBank/DDBJ whole genome shotgun (WGS) entry which is preliminary data.</text>
</comment>
<dbReference type="GO" id="GO:0008270">
    <property type="term" value="F:zinc ion binding"/>
    <property type="evidence" value="ECO:0007669"/>
    <property type="project" value="UniProtKB-KW"/>
</dbReference>
<evidence type="ECO:0000256" key="4">
    <source>
        <dbReference type="ARBA" id="ARBA00022833"/>
    </source>
</evidence>
<gene>
    <name evidence="8" type="ORF">PSTG_00199</name>
</gene>
<evidence type="ECO:0000256" key="6">
    <source>
        <dbReference type="SAM" id="MobiDB-lite"/>
    </source>
</evidence>
<feature type="compositionally biased region" description="Polar residues" evidence="6">
    <location>
        <begin position="246"/>
        <end position="256"/>
    </location>
</feature>
<sequence length="791" mass="87155">MWQGLSTTSPDPMANCYEQRIRQLEETVRLLLARSRVTWPPLVSSAAQAGLFRYSVDRGLVPLLSEEMIRSLTVAQPNHCTLYCPLTQTSTSYTNCNSSATNSLSISGLSFSRSLRKSKRGRPPQPLSNCRPVSPVQSPSLDRLPPSCRPTSTISSYIHVKPGSANHIAITTEAETSLSVPQPPPSILTSIVSSGEKLKASAMSPGPQHSTRKPPSESDTAATFPADSMAKLITPAPTLDRVNCLDSPSPTIVPNTPQCPPTADSTVSSLVSATPWGFSSSSDRSTDTRSRSRSSSLQLTRRQSSSLLKSEHPTTSVLASAPSSTTDNSRSHLEFAVTTVTCIEGTASGVLDPSPGLIDPNDVHSSVVTNFTQHDIQSGDVLCATPSTECSTTLSESICATIWEGYDSDPFCLSVRTILPLRNDCTKVNGLLFLNNRLVIPADAKLRRSLIAKTHHRLGHLDHLDTATDLCQEFFWPHMTDEVEQFVRDCKTCPTSDGTVKGLYKPLQAARTRTRLEVGSCRVGSARVFWGRRLPEPDLEPDGSRVPPGSTRPIYILRCKTIHHNHIKIFNHTKAVEMAKMSKALKISMTTYLWTTSDMTGYILVTGHYIDSKWQLVKVIMSFHPSPPPHSGPAIANCLSQVMIEWKVVHKVAFVTLDNTSSNNLAMTWMQQFINDQQHGSNPATSSHFHVCVMYIYSSSGWMDTFNKALDKLKMDATMKHPSKHLAFQQLEIKDSSIEDCSNERDWEDLVIMKEFLEPFNTATVALSGRQYPTIIHTYRAMKGIEKLLNN</sequence>
<name>A0A0L0W5S4_9BASI</name>
<reference evidence="9" key="1">
    <citation type="submission" date="2014-03" db="EMBL/GenBank/DDBJ databases">
        <title>The Genome Sequence of Puccinia striiformis f. sp. tritici PST-78.</title>
        <authorList>
            <consortium name="The Broad Institute Genome Sequencing Platform"/>
            <person name="Cuomo C."/>
            <person name="Hulbert S."/>
            <person name="Chen X."/>
            <person name="Walker B."/>
            <person name="Young S.K."/>
            <person name="Zeng Q."/>
            <person name="Gargeya S."/>
            <person name="Fitzgerald M."/>
            <person name="Haas B."/>
            <person name="Abouelleil A."/>
            <person name="Alvarado L."/>
            <person name="Arachchi H.M."/>
            <person name="Berlin A.M."/>
            <person name="Chapman S.B."/>
            <person name="Goldberg J."/>
            <person name="Griggs A."/>
            <person name="Gujja S."/>
            <person name="Hansen M."/>
            <person name="Howarth C."/>
            <person name="Imamovic A."/>
            <person name="Larimer J."/>
            <person name="McCowan C."/>
            <person name="Montmayeur A."/>
            <person name="Murphy C."/>
            <person name="Neiman D."/>
            <person name="Pearson M."/>
            <person name="Priest M."/>
            <person name="Roberts A."/>
            <person name="Saif S."/>
            <person name="Shea T."/>
            <person name="Sisk P."/>
            <person name="Sykes S."/>
            <person name="Wortman J."/>
            <person name="Nusbaum C."/>
            <person name="Birren B."/>
        </authorList>
    </citation>
    <scope>NUCLEOTIDE SEQUENCE [LARGE SCALE GENOMIC DNA]</scope>
    <source>
        <strain evidence="9">race PST-78</strain>
    </source>
</reference>
<evidence type="ECO:0000313" key="8">
    <source>
        <dbReference type="EMBL" id="KNF06884.1"/>
    </source>
</evidence>
<feature type="compositionally biased region" description="Polar residues" evidence="6">
    <location>
        <begin position="263"/>
        <end position="272"/>
    </location>
</feature>
<feature type="compositionally biased region" description="Polar residues" evidence="6">
    <location>
        <begin position="313"/>
        <end position="328"/>
    </location>
</feature>
<dbReference type="Pfam" id="PF17921">
    <property type="entry name" value="Integrase_H2C2"/>
    <property type="match status" value="1"/>
</dbReference>
<dbReference type="SUPFAM" id="SSF53098">
    <property type="entry name" value="Ribonuclease H-like"/>
    <property type="match status" value="1"/>
</dbReference>
<evidence type="ECO:0000256" key="1">
    <source>
        <dbReference type="ARBA" id="ARBA00004123"/>
    </source>
</evidence>
<evidence type="ECO:0000256" key="3">
    <source>
        <dbReference type="ARBA" id="ARBA00022771"/>
    </source>
</evidence>
<evidence type="ECO:0000259" key="7">
    <source>
        <dbReference type="Pfam" id="PF17921"/>
    </source>
</evidence>
<dbReference type="PANTHER" id="PTHR46481">
    <property type="entry name" value="ZINC FINGER BED DOMAIN-CONTAINING PROTEIN 4"/>
    <property type="match status" value="1"/>
</dbReference>
<dbReference type="EMBL" id="AJIL01000002">
    <property type="protein sequence ID" value="KNF06884.1"/>
    <property type="molecule type" value="Genomic_DNA"/>
</dbReference>
<evidence type="ECO:0000256" key="2">
    <source>
        <dbReference type="ARBA" id="ARBA00022723"/>
    </source>
</evidence>
<organism evidence="8 9">
    <name type="scientific">Puccinia striiformis f. sp. tritici PST-78</name>
    <dbReference type="NCBI Taxonomy" id="1165861"/>
    <lineage>
        <taxon>Eukaryota</taxon>
        <taxon>Fungi</taxon>
        <taxon>Dikarya</taxon>
        <taxon>Basidiomycota</taxon>
        <taxon>Pucciniomycotina</taxon>
        <taxon>Pucciniomycetes</taxon>
        <taxon>Pucciniales</taxon>
        <taxon>Pucciniaceae</taxon>
        <taxon>Puccinia</taxon>
    </lineage>
</organism>
<feature type="region of interest" description="Disordered" evidence="6">
    <location>
        <begin position="241"/>
        <end position="330"/>
    </location>
</feature>
<accession>A0A0L0W5S4</accession>
<evidence type="ECO:0000313" key="9">
    <source>
        <dbReference type="Proteomes" id="UP000054564"/>
    </source>
</evidence>
<protein>
    <recommendedName>
        <fullName evidence="7">Integrase zinc-binding domain-containing protein</fullName>
    </recommendedName>
</protein>
<dbReference type="InterPro" id="IPR052035">
    <property type="entry name" value="ZnF_BED_domain_contain"/>
</dbReference>
<dbReference type="GO" id="GO:0005634">
    <property type="term" value="C:nucleus"/>
    <property type="evidence" value="ECO:0007669"/>
    <property type="project" value="UniProtKB-SubCell"/>
</dbReference>
<dbReference type="InterPro" id="IPR041588">
    <property type="entry name" value="Integrase_H2C2"/>
</dbReference>
<keyword evidence="5" id="KW-0539">Nucleus</keyword>
<dbReference type="PANTHER" id="PTHR46481:SF10">
    <property type="entry name" value="ZINC FINGER BED DOMAIN-CONTAINING PROTEIN 39"/>
    <property type="match status" value="1"/>
</dbReference>
<feature type="domain" description="Integrase zinc-binding" evidence="7">
    <location>
        <begin position="443"/>
        <end position="494"/>
    </location>
</feature>
<evidence type="ECO:0000256" key="5">
    <source>
        <dbReference type="ARBA" id="ARBA00023242"/>
    </source>
</evidence>
<dbReference type="InterPro" id="IPR012337">
    <property type="entry name" value="RNaseH-like_sf"/>
</dbReference>